<dbReference type="EMBL" id="JAAALK010000283">
    <property type="protein sequence ID" value="KAG8075264.1"/>
    <property type="molecule type" value="Genomic_DNA"/>
</dbReference>
<organism evidence="2 3">
    <name type="scientific">Zizania palustris</name>
    <name type="common">Northern wild rice</name>
    <dbReference type="NCBI Taxonomy" id="103762"/>
    <lineage>
        <taxon>Eukaryota</taxon>
        <taxon>Viridiplantae</taxon>
        <taxon>Streptophyta</taxon>
        <taxon>Embryophyta</taxon>
        <taxon>Tracheophyta</taxon>
        <taxon>Spermatophyta</taxon>
        <taxon>Magnoliopsida</taxon>
        <taxon>Liliopsida</taxon>
        <taxon>Poales</taxon>
        <taxon>Poaceae</taxon>
        <taxon>BOP clade</taxon>
        <taxon>Oryzoideae</taxon>
        <taxon>Oryzeae</taxon>
        <taxon>Zizaniinae</taxon>
        <taxon>Zizania</taxon>
    </lineage>
</organism>
<protein>
    <submittedName>
        <fullName evidence="2">Uncharacterized protein</fullName>
    </submittedName>
</protein>
<evidence type="ECO:0000256" key="1">
    <source>
        <dbReference type="SAM" id="MobiDB-lite"/>
    </source>
</evidence>
<dbReference type="AlphaFoldDB" id="A0A8J5TBG3"/>
<evidence type="ECO:0000313" key="2">
    <source>
        <dbReference type="EMBL" id="KAG8075264.1"/>
    </source>
</evidence>
<keyword evidence="3" id="KW-1185">Reference proteome</keyword>
<gene>
    <name evidence="2" type="ORF">GUJ93_ZPchr0006g44996</name>
</gene>
<feature type="region of interest" description="Disordered" evidence="1">
    <location>
        <begin position="1"/>
        <end position="31"/>
    </location>
</feature>
<reference evidence="2" key="2">
    <citation type="submission" date="2021-02" db="EMBL/GenBank/DDBJ databases">
        <authorList>
            <person name="Kimball J.A."/>
            <person name="Haas M.W."/>
            <person name="Macchietto M."/>
            <person name="Kono T."/>
            <person name="Duquette J."/>
            <person name="Shao M."/>
        </authorList>
    </citation>
    <scope>NUCLEOTIDE SEQUENCE</scope>
    <source>
        <tissue evidence="2">Fresh leaf tissue</tissue>
    </source>
</reference>
<name>A0A8J5TBG3_ZIZPA</name>
<proteinExistence type="predicted"/>
<dbReference type="Proteomes" id="UP000729402">
    <property type="component" value="Unassembled WGS sequence"/>
</dbReference>
<accession>A0A8J5TBG3</accession>
<reference evidence="2" key="1">
    <citation type="journal article" date="2021" name="bioRxiv">
        <title>Whole Genome Assembly and Annotation of Northern Wild Rice, Zizania palustris L., Supports a Whole Genome Duplication in the Zizania Genus.</title>
        <authorList>
            <person name="Haas M."/>
            <person name="Kono T."/>
            <person name="Macchietto M."/>
            <person name="Millas R."/>
            <person name="McGilp L."/>
            <person name="Shao M."/>
            <person name="Duquette J."/>
            <person name="Hirsch C.N."/>
            <person name="Kimball J."/>
        </authorList>
    </citation>
    <scope>NUCLEOTIDE SEQUENCE</scope>
    <source>
        <tissue evidence="2">Fresh leaf tissue</tissue>
    </source>
</reference>
<evidence type="ECO:0000313" key="3">
    <source>
        <dbReference type="Proteomes" id="UP000729402"/>
    </source>
</evidence>
<sequence>MPQSLAGAAPRSAQNRRLAADSPPTRGLASCRRPRLLPATGPLLRASDSPARLTVAAASRRSTAPVPRPLLGLLQVARSPAARALLFLPGRRLLLPPAPGHDTCRPLLQASRLQQRHCASRQVAGRPTRDTCCWLLLGCSCSSQSDRRQSSTPLLRFCFTQSTPNS</sequence>
<comment type="caution">
    <text evidence="2">The sequence shown here is derived from an EMBL/GenBank/DDBJ whole genome shotgun (WGS) entry which is preliminary data.</text>
</comment>